<dbReference type="Pfam" id="PF05402">
    <property type="entry name" value="PqqD"/>
    <property type="match status" value="1"/>
</dbReference>
<dbReference type="AlphaFoldDB" id="A0A926DMW3"/>
<comment type="caution">
    <text evidence="4">The sequence shown here is derived from an EMBL/GenBank/DDBJ whole genome shotgun (WGS) entry which is preliminary data.</text>
</comment>
<evidence type="ECO:0000313" key="4">
    <source>
        <dbReference type="EMBL" id="MBC8540883.1"/>
    </source>
</evidence>
<sequence>MDSALLNRLLFAQTASGKEVDISVVGVSMNPTFYENDTITVKKFDDYEIGDVLVFTYKLGELLVHRLLDKKEGLYFCKGDNSFRLEDISKNQIAGRVIRLNHRPLAPCSKQLITLSYQVNRAFVNCRYDIEKTKQTDVYQLYKTTFLRKRDTIMTYKKNEAMDYIQTDETSLAVFDPETGDTHFFDETGIDILNILNEPCDLEQLLSKLSELYDVAPEVMKADVEEFLADTTEKKVVEVL</sequence>
<dbReference type="NCBIfam" id="TIGR04353">
    <property type="entry name" value="PqqD_rel_X"/>
    <property type="match status" value="1"/>
</dbReference>
<dbReference type="Gene3D" id="2.10.109.10">
    <property type="entry name" value="Umud Fragment, subunit A"/>
    <property type="match status" value="1"/>
</dbReference>
<name>A0A926DMW3_9FIRM</name>
<accession>A0A926DMW3</accession>
<dbReference type="InterPro" id="IPR015927">
    <property type="entry name" value="Peptidase_S24_S26A/B/C"/>
</dbReference>
<dbReference type="InterPro" id="IPR027599">
    <property type="entry name" value="PqqD-rel_X"/>
</dbReference>
<proteinExistence type="predicted"/>
<reference evidence="4" key="1">
    <citation type="submission" date="2020-08" db="EMBL/GenBank/DDBJ databases">
        <title>Genome public.</title>
        <authorList>
            <person name="Liu C."/>
            <person name="Sun Q."/>
        </authorList>
    </citation>
    <scope>NUCLEOTIDE SEQUENCE</scope>
    <source>
        <strain evidence="4">H8</strain>
    </source>
</reference>
<dbReference type="Pfam" id="PF00717">
    <property type="entry name" value="Peptidase_S24"/>
    <property type="match status" value="1"/>
</dbReference>
<organism evidence="4 5">
    <name type="scientific">Congzhengia minquanensis</name>
    <dbReference type="NCBI Taxonomy" id="2763657"/>
    <lineage>
        <taxon>Bacteria</taxon>
        <taxon>Bacillati</taxon>
        <taxon>Bacillota</taxon>
        <taxon>Clostridia</taxon>
        <taxon>Eubacteriales</taxon>
        <taxon>Oscillospiraceae</taxon>
        <taxon>Congzhengia</taxon>
    </lineage>
</organism>
<dbReference type="PROSITE" id="PS00501">
    <property type="entry name" value="SPASE_I_1"/>
    <property type="match status" value="1"/>
</dbReference>
<evidence type="ECO:0000313" key="5">
    <source>
        <dbReference type="Proteomes" id="UP000611762"/>
    </source>
</evidence>
<evidence type="ECO:0000259" key="3">
    <source>
        <dbReference type="Pfam" id="PF00717"/>
    </source>
</evidence>
<dbReference type="CDD" id="cd06462">
    <property type="entry name" value="Peptidase_S24_S26"/>
    <property type="match status" value="1"/>
</dbReference>
<dbReference type="Proteomes" id="UP000611762">
    <property type="component" value="Unassembled WGS sequence"/>
</dbReference>
<dbReference type="InterPro" id="IPR008792">
    <property type="entry name" value="PQQD"/>
</dbReference>
<dbReference type="Gene3D" id="1.10.10.1150">
    <property type="entry name" value="Coenzyme PQQ synthesis protein D (PqqD)"/>
    <property type="match status" value="1"/>
</dbReference>
<dbReference type="RefSeq" id="WP_249312353.1">
    <property type="nucleotide sequence ID" value="NZ_JACRSU010000003.1"/>
</dbReference>
<dbReference type="SUPFAM" id="SSF51306">
    <property type="entry name" value="LexA/Signal peptidase"/>
    <property type="match status" value="1"/>
</dbReference>
<gene>
    <name evidence="4" type="ORF">H8698_07830</name>
</gene>
<keyword evidence="1" id="KW-0645">Protease</keyword>
<dbReference type="GO" id="GO:0006508">
    <property type="term" value="P:proteolysis"/>
    <property type="evidence" value="ECO:0007669"/>
    <property type="project" value="UniProtKB-KW"/>
</dbReference>
<dbReference type="EMBL" id="JACRSU010000003">
    <property type="protein sequence ID" value="MBC8540883.1"/>
    <property type="molecule type" value="Genomic_DNA"/>
</dbReference>
<evidence type="ECO:0000256" key="1">
    <source>
        <dbReference type="ARBA" id="ARBA00022670"/>
    </source>
</evidence>
<keyword evidence="2" id="KW-0378">Hydrolase</keyword>
<dbReference type="InterPro" id="IPR019756">
    <property type="entry name" value="Pept_S26A_signal_pept_1_Ser-AS"/>
</dbReference>
<keyword evidence="5" id="KW-1185">Reference proteome</keyword>
<dbReference type="GO" id="GO:0016020">
    <property type="term" value="C:membrane"/>
    <property type="evidence" value="ECO:0007669"/>
    <property type="project" value="InterPro"/>
</dbReference>
<dbReference type="InterPro" id="IPR041881">
    <property type="entry name" value="PqqD_sf"/>
</dbReference>
<dbReference type="InterPro" id="IPR036286">
    <property type="entry name" value="LexA/Signal_pep-like_sf"/>
</dbReference>
<protein>
    <submittedName>
        <fullName evidence="4">HPr-rel-A system PqqD family peptide chaperone</fullName>
    </submittedName>
</protein>
<evidence type="ECO:0000256" key="2">
    <source>
        <dbReference type="ARBA" id="ARBA00022801"/>
    </source>
</evidence>
<feature type="domain" description="Peptidase S24/S26A/S26B/S26C" evidence="3">
    <location>
        <begin position="22"/>
        <end position="98"/>
    </location>
</feature>
<dbReference type="GO" id="GO:0004252">
    <property type="term" value="F:serine-type endopeptidase activity"/>
    <property type="evidence" value="ECO:0007669"/>
    <property type="project" value="InterPro"/>
</dbReference>